<dbReference type="InterPro" id="IPR002575">
    <property type="entry name" value="Aminoglycoside_PTrfase"/>
</dbReference>
<feature type="domain" description="Aminoglycoside phosphotransferase" evidence="1">
    <location>
        <begin position="60"/>
        <end position="277"/>
    </location>
</feature>
<name>A0A7H9BKR4_9NEIS</name>
<evidence type="ECO:0000259" key="1">
    <source>
        <dbReference type="Pfam" id="PF01636"/>
    </source>
</evidence>
<accession>A0A7H9BKR4</accession>
<dbReference type="AlphaFoldDB" id="A0A7H9BKR4"/>
<dbReference type="Gene3D" id="3.90.1200.10">
    <property type="match status" value="1"/>
</dbReference>
<dbReference type="InterPro" id="IPR011009">
    <property type="entry name" value="Kinase-like_dom_sf"/>
</dbReference>
<dbReference type="RefSeq" id="WP_179355659.1">
    <property type="nucleotide sequence ID" value="NZ_CP058627.1"/>
</dbReference>
<reference evidence="2 3" key="1">
    <citation type="submission" date="2020-07" db="EMBL/GenBank/DDBJ databases">
        <title>Complete genome sequence of Chitinibacter sp. 2T18.</title>
        <authorList>
            <person name="Bae J.-W."/>
            <person name="Choi J.-W."/>
        </authorList>
    </citation>
    <scope>NUCLEOTIDE SEQUENCE [LARGE SCALE GENOMIC DNA]</scope>
    <source>
        <strain evidence="2 3">2T18</strain>
    </source>
</reference>
<keyword evidence="2" id="KW-0808">Transferase</keyword>
<protein>
    <submittedName>
        <fullName evidence="2">Phosphotransferase</fullName>
    </submittedName>
</protein>
<dbReference type="SUPFAM" id="SSF56112">
    <property type="entry name" value="Protein kinase-like (PK-like)"/>
    <property type="match status" value="1"/>
</dbReference>
<evidence type="ECO:0000313" key="2">
    <source>
        <dbReference type="EMBL" id="QLG89163.1"/>
    </source>
</evidence>
<keyword evidence="3" id="KW-1185">Reference proteome</keyword>
<proteinExistence type="predicted"/>
<dbReference type="KEGG" id="chiz:HQ393_13425"/>
<organism evidence="2 3">
    <name type="scientific">Chitinibacter bivalviorum</name>
    <dbReference type="NCBI Taxonomy" id="2739434"/>
    <lineage>
        <taxon>Bacteria</taxon>
        <taxon>Pseudomonadati</taxon>
        <taxon>Pseudomonadota</taxon>
        <taxon>Betaproteobacteria</taxon>
        <taxon>Neisseriales</taxon>
        <taxon>Chitinibacteraceae</taxon>
        <taxon>Chitinibacter</taxon>
    </lineage>
</organism>
<gene>
    <name evidence="2" type="ORF">HQ393_13425</name>
</gene>
<dbReference type="GO" id="GO:0016740">
    <property type="term" value="F:transferase activity"/>
    <property type="evidence" value="ECO:0007669"/>
    <property type="project" value="UniProtKB-KW"/>
</dbReference>
<dbReference type="EMBL" id="CP058627">
    <property type="protein sequence ID" value="QLG89163.1"/>
    <property type="molecule type" value="Genomic_DNA"/>
</dbReference>
<sequence length="334" mass="36904">MSENTSSAEVSPAALSVYAQTALACYQAHFGQTAQLVQEIAAFYGHAVILSGEAGDVVVKLGWQAGRAAREVIGLARLQPHSPAAMPQILLQSQIELNGKIVDLLMLNRLPGVAPWHVAKPWAKPQLTAEQVVAVLLAWHAVSDARGFELPDGQFSADLIAAFEAWTLPLHDYVQSPASPFTPQQKAAYQRLWQERSRLLAPLAGMPSSLVHDDPHAGNFLFDEHTGELLAALDPCDVAFRHREQDIFHLADVAPELQLLETYLQHHAAPEGFAARRWFFSLWDDAKHSRNLAWYDEAWFNAKFANLAILDKSFAEFGAMMAQSSQQCSQDKEC</sequence>
<evidence type="ECO:0000313" key="3">
    <source>
        <dbReference type="Proteomes" id="UP000509597"/>
    </source>
</evidence>
<dbReference type="Proteomes" id="UP000509597">
    <property type="component" value="Chromosome"/>
</dbReference>
<dbReference type="Pfam" id="PF01636">
    <property type="entry name" value="APH"/>
    <property type="match status" value="1"/>
</dbReference>